<evidence type="ECO:0000313" key="3">
    <source>
        <dbReference type="EMBL" id="MFC0077620.1"/>
    </source>
</evidence>
<evidence type="ECO:0000259" key="2">
    <source>
        <dbReference type="Pfam" id="PF19783"/>
    </source>
</evidence>
<dbReference type="EMBL" id="JBHLYW010000008">
    <property type="protein sequence ID" value="MFC0077620.1"/>
    <property type="molecule type" value="Genomic_DNA"/>
</dbReference>
<feature type="chain" id="PRO_5045808670" evidence="1">
    <location>
        <begin position="21"/>
        <end position="280"/>
    </location>
</feature>
<dbReference type="Pfam" id="PF19783">
    <property type="entry name" value="DUF6268"/>
    <property type="match status" value="1"/>
</dbReference>
<dbReference type="InterPro" id="IPR046235">
    <property type="entry name" value="DUF6268"/>
</dbReference>
<dbReference type="RefSeq" id="WP_379684830.1">
    <property type="nucleotide sequence ID" value="NZ_JBHLYW010000008.1"/>
</dbReference>
<evidence type="ECO:0000256" key="1">
    <source>
        <dbReference type="SAM" id="SignalP"/>
    </source>
</evidence>
<dbReference type="Proteomes" id="UP001589734">
    <property type="component" value="Unassembled WGS sequence"/>
</dbReference>
<keyword evidence="4" id="KW-1185">Reference proteome</keyword>
<name>A0ABV6BQ89_9FLAO</name>
<comment type="caution">
    <text evidence="3">The sequence shown here is derived from an EMBL/GenBank/DDBJ whole genome shotgun (WGS) entry which is preliminary data.</text>
</comment>
<feature type="signal peptide" evidence="1">
    <location>
        <begin position="1"/>
        <end position="20"/>
    </location>
</feature>
<feature type="domain" description="DUF6268" evidence="2">
    <location>
        <begin position="24"/>
        <end position="279"/>
    </location>
</feature>
<reference evidence="3 4" key="1">
    <citation type="submission" date="2024-09" db="EMBL/GenBank/DDBJ databases">
        <authorList>
            <person name="Sun Q."/>
            <person name="Mori K."/>
        </authorList>
    </citation>
    <scope>NUCLEOTIDE SEQUENCE [LARGE SCALE GENOMIC DNA]</scope>
    <source>
        <strain evidence="3 4">CGMCC 1.12926</strain>
    </source>
</reference>
<evidence type="ECO:0000313" key="4">
    <source>
        <dbReference type="Proteomes" id="UP001589734"/>
    </source>
</evidence>
<gene>
    <name evidence="3" type="ORF">ACFFLS_11265</name>
</gene>
<sequence>MKERFLISAVFLISFFSLRAQENFSADVSVKTEPTEKINFNQTNINLIYSKKIGSKNQIINQLGYSNLNVNYEITQYKGFTNLNTMNQILNRFEFSHEITEKSKWNAVLIPTANFQQQLDFSDFTILGSIGFKYKLSSKTEVNIGAGRTAVFGYPQFMPFLSFDYQYNESALFSIGFPDSKFSFSNNSRNAFSLTNSFNGNFYQLDNKVQSNLNASKASMSQMTTAFEYERNVDKNWFLNFKAGYDFNKKYNLLDSNNHKVYDFATGNGYVLGIGIKYKQ</sequence>
<keyword evidence="1" id="KW-0732">Signal</keyword>
<organism evidence="3 4">
    <name type="scientific">Flavobacterium procerum</name>
    <dbReference type="NCBI Taxonomy" id="1455569"/>
    <lineage>
        <taxon>Bacteria</taxon>
        <taxon>Pseudomonadati</taxon>
        <taxon>Bacteroidota</taxon>
        <taxon>Flavobacteriia</taxon>
        <taxon>Flavobacteriales</taxon>
        <taxon>Flavobacteriaceae</taxon>
        <taxon>Flavobacterium</taxon>
    </lineage>
</organism>
<protein>
    <submittedName>
        <fullName evidence="3">DUF6268 family outer membrane beta-barrel protein</fullName>
    </submittedName>
</protein>
<proteinExistence type="predicted"/>
<accession>A0ABV6BQ89</accession>